<dbReference type="Gene3D" id="3.40.640.10">
    <property type="entry name" value="Type I PLP-dependent aspartate aminotransferase-like (Major domain)"/>
    <property type="match status" value="1"/>
</dbReference>
<dbReference type="InterPro" id="IPR022278">
    <property type="entry name" value="Pser_aminoTfrase"/>
</dbReference>
<evidence type="ECO:0000256" key="4">
    <source>
        <dbReference type="ARBA" id="ARBA00022576"/>
    </source>
</evidence>
<evidence type="ECO:0000256" key="9">
    <source>
        <dbReference type="ARBA" id="ARBA00047630"/>
    </source>
</evidence>
<dbReference type="UniPathway" id="UPA00135">
    <property type="reaction ID" value="UER00197"/>
</dbReference>
<reference evidence="13 14" key="1">
    <citation type="submission" date="2017-04" db="EMBL/GenBank/DDBJ databases">
        <authorList>
            <person name="Afonso C.L."/>
            <person name="Miller P.J."/>
            <person name="Scott M.A."/>
            <person name="Spackman E."/>
            <person name="Goraichik I."/>
            <person name="Dimitrov K.M."/>
            <person name="Suarez D.L."/>
            <person name="Swayne D.E."/>
        </authorList>
    </citation>
    <scope>NUCLEOTIDE SEQUENCE [LARGE SCALE GENOMIC DNA]</scope>
    <source>
        <strain evidence="13 14">DSM 5090</strain>
    </source>
</reference>
<dbReference type="HAMAP" id="MF_00160">
    <property type="entry name" value="SerC_aminotrans_5"/>
    <property type="match status" value="1"/>
</dbReference>
<evidence type="ECO:0000256" key="5">
    <source>
        <dbReference type="ARBA" id="ARBA00022605"/>
    </source>
</evidence>
<comment type="similarity">
    <text evidence="3 11">Belongs to the class-V pyridoxal-phosphate-dependent aminotransferase family. SerC subfamily.</text>
</comment>
<dbReference type="PANTHER" id="PTHR43247:SF1">
    <property type="entry name" value="PHOSPHOSERINE AMINOTRANSFERASE"/>
    <property type="match status" value="1"/>
</dbReference>
<comment type="cofactor">
    <cofactor evidence="11">
        <name>pyridoxal 5'-phosphate</name>
        <dbReference type="ChEBI" id="CHEBI:597326"/>
    </cofactor>
    <text evidence="11">Binds 1 pyridoxal phosphate per subunit.</text>
</comment>
<dbReference type="FunFam" id="3.40.640.10:FF:000010">
    <property type="entry name" value="Phosphoserine aminotransferase"/>
    <property type="match status" value="1"/>
</dbReference>
<keyword evidence="11" id="KW-0963">Cytoplasm</keyword>
<evidence type="ECO:0000313" key="13">
    <source>
        <dbReference type="EMBL" id="SMC86913.1"/>
    </source>
</evidence>
<evidence type="ECO:0000256" key="2">
    <source>
        <dbReference type="ARBA" id="ARBA00005099"/>
    </source>
</evidence>
<dbReference type="NCBIfam" id="NF003764">
    <property type="entry name" value="PRK05355.1"/>
    <property type="match status" value="1"/>
</dbReference>
<feature type="domain" description="Aminotransferase class V" evidence="12">
    <location>
        <begin position="60"/>
        <end position="399"/>
    </location>
</feature>
<feature type="binding site" evidence="11">
    <location>
        <begin position="293"/>
        <end position="294"/>
    </location>
    <ligand>
        <name>pyridoxal 5'-phosphate</name>
        <dbReference type="ChEBI" id="CHEBI:597326"/>
    </ligand>
</feature>
<evidence type="ECO:0000256" key="1">
    <source>
        <dbReference type="ARBA" id="ARBA00003483"/>
    </source>
</evidence>
<dbReference type="STRING" id="112901.SAMN04488500_11181"/>
<dbReference type="InterPro" id="IPR015422">
    <property type="entry name" value="PyrdxlP-dep_Trfase_small"/>
</dbReference>
<dbReference type="Gene3D" id="3.90.1150.10">
    <property type="entry name" value="Aspartate Aminotransferase, domain 1"/>
    <property type="match status" value="1"/>
</dbReference>
<evidence type="ECO:0000313" key="14">
    <source>
        <dbReference type="Proteomes" id="UP000192738"/>
    </source>
</evidence>
<feature type="binding site" evidence="11">
    <location>
        <position position="208"/>
    </location>
    <ligand>
        <name>pyridoxal 5'-phosphate</name>
        <dbReference type="ChEBI" id="CHEBI:597326"/>
    </ligand>
</feature>
<comment type="pathway">
    <text evidence="2 11">Amino-acid biosynthesis; L-serine biosynthesis; L-serine from 3-phospho-D-glycerate: step 2/3.</text>
</comment>
<organism evidence="13 14">
    <name type="scientific">Sporomusa malonica</name>
    <dbReference type="NCBI Taxonomy" id="112901"/>
    <lineage>
        <taxon>Bacteria</taxon>
        <taxon>Bacillati</taxon>
        <taxon>Bacillota</taxon>
        <taxon>Negativicutes</taxon>
        <taxon>Selenomonadales</taxon>
        <taxon>Sporomusaceae</taxon>
        <taxon>Sporomusa</taxon>
    </lineage>
</organism>
<keyword evidence="5 11" id="KW-0028">Amino-acid biosynthesis</keyword>
<evidence type="ECO:0000259" key="12">
    <source>
        <dbReference type="Pfam" id="PF00266"/>
    </source>
</evidence>
<dbReference type="PANTHER" id="PTHR43247">
    <property type="entry name" value="PHOSPHOSERINE AMINOTRANSFERASE"/>
    <property type="match status" value="1"/>
</dbReference>
<dbReference type="PIRSF" id="PIRSF000525">
    <property type="entry name" value="SerC"/>
    <property type="match status" value="1"/>
</dbReference>
<feature type="binding site" evidence="11">
    <location>
        <position position="228"/>
    </location>
    <ligand>
        <name>pyridoxal 5'-phosphate</name>
        <dbReference type="ChEBI" id="CHEBI:597326"/>
    </ligand>
</feature>
<dbReference type="GO" id="GO:0004648">
    <property type="term" value="F:O-phospho-L-serine:2-oxoglutarate aminotransferase activity"/>
    <property type="evidence" value="ECO:0007669"/>
    <property type="project" value="UniProtKB-UniRule"/>
</dbReference>
<evidence type="ECO:0000256" key="10">
    <source>
        <dbReference type="ARBA" id="ARBA00049007"/>
    </source>
</evidence>
<sequence>MMNLTGSARYRGKSWPRGNMGGNAGIVLVPIGDEGFFYLGRYFNFSFNEVILMEKNFKKVYNFNAGPAALPLAALQKAQAEFLDFNGTGMSIMELSHRSKEYEAVHNQAIELLKDLMAIPAGYDVLFLQGGASLQFAMTPMNFLPAGKKAGYAMTGVWSEKAYAEAEKLGEVFVAASAKAGNYCSIPAVEELQYDEAAAYLHITSNNTIFGTQWQNFPETGSVPLIADMSSDILSKPFDVSKFALIYAGAQKNLGPSGVTVVIIRRDFMEQANKQVPTMLRYGTYAKDNSLYNTPPTFSIYMVKLILEWVKAQGGVAAIHKRNQEKAALIYQAIDSSEGFYVGHAEPEARSLMNVTFRLANEGLEKKFLDQAKKEGFVGLPGHRLVGGCRASTYNAVPYESCQALQELMLAFHKENA</sequence>
<gene>
    <name evidence="11" type="primary">serC</name>
    <name evidence="13" type="ORF">SAMN04488500_11181</name>
</gene>
<evidence type="ECO:0000256" key="11">
    <source>
        <dbReference type="HAMAP-Rule" id="MF_00160"/>
    </source>
</evidence>
<comment type="function">
    <text evidence="1 11">Catalyzes the reversible conversion of 3-phosphohydroxypyruvate to phosphoserine and of 3-hydroxy-2-oxo-4-phosphonooxybutanoate to phosphohydroxythreonine.</text>
</comment>
<dbReference type="InterPro" id="IPR000192">
    <property type="entry name" value="Aminotrans_V_dom"/>
</dbReference>
<comment type="caution">
    <text evidence="11">Lacks conserved residue(s) required for the propagation of feature annotation.</text>
</comment>
<feature type="binding site" evidence="11">
    <location>
        <begin position="132"/>
        <end position="133"/>
    </location>
    <ligand>
        <name>pyridoxal 5'-phosphate</name>
        <dbReference type="ChEBI" id="CHEBI:597326"/>
    </ligand>
</feature>
<keyword evidence="7 11" id="KW-0663">Pyridoxal phosphate</keyword>
<keyword evidence="8 11" id="KW-0718">Serine biosynthesis</keyword>
<dbReference type="FunFam" id="3.90.1150.10:FF:000006">
    <property type="entry name" value="Phosphoserine aminotransferase"/>
    <property type="match status" value="1"/>
</dbReference>
<dbReference type="InterPro" id="IPR015424">
    <property type="entry name" value="PyrdxlP-dep_Trfase"/>
</dbReference>
<proteinExistence type="inferred from homology"/>
<keyword evidence="6 11" id="KW-0808">Transferase</keyword>
<dbReference type="EMBL" id="FWXI01000011">
    <property type="protein sequence ID" value="SMC86913.1"/>
    <property type="molecule type" value="Genomic_DNA"/>
</dbReference>
<dbReference type="NCBIfam" id="TIGR01364">
    <property type="entry name" value="serC_1"/>
    <property type="match status" value="1"/>
</dbReference>
<dbReference type="EC" id="2.6.1.52" evidence="11"/>
<dbReference type="SUPFAM" id="SSF53383">
    <property type="entry name" value="PLP-dependent transferases"/>
    <property type="match status" value="1"/>
</dbReference>
<dbReference type="Proteomes" id="UP000192738">
    <property type="component" value="Unassembled WGS sequence"/>
</dbReference>
<comment type="catalytic activity">
    <reaction evidence="9 11">
        <text>4-(phosphooxy)-L-threonine + 2-oxoglutarate = (R)-3-hydroxy-2-oxo-4-phosphooxybutanoate + L-glutamate</text>
        <dbReference type="Rhea" id="RHEA:16573"/>
        <dbReference type="ChEBI" id="CHEBI:16810"/>
        <dbReference type="ChEBI" id="CHEBI:29985"/>
        <dbReference type="ChEBI" id="CHEBI:58452"/>
        <dbReference type="ChEBI" id="CHEBI:58538"/>
        <dbReference type="EC" id="2.6.1.52"/>
    </reaction>
</comment>
<feature type="binding site" evidence="11">
    <location>
        <position position="98"/>
    </location>
    <ligand>
        <name>L-glutamate</name>
        <dbReference type="ChEBI" id="CHEBI:29985"/>
    </ligand>
</feature>
<comment type="subunit">
    <text evidence="11">Homodimer.</text>
</comment>
<comment type="catalytic activity">
    <reaction evidence="10 11">
        <text>O-phospho-L-serine + 2-oxoglutarate = 3-phosphooxypyruvate + L-glutamate</text>
        <dbReference type="Rhea" id="RHEA:14329"/>
        <dbReference type="ChEBI" id="CHEBI:16810"/>
        <dbReference type="ChEBI" id="CHEBI:18110"/>
        <dbReference type="ChEBI" id="CHEBI:29985"/>
        <dbReference type="ChEBI" id="CHEBI:57524"/>
        <dbReference type="EC" id="2.6.1.52"/>
    </reaction>
</comment>
<evidence type="ECO:0000256" key="3">
    <source>
        <dbReference type="ARBA" id="ARBA00006904"/>
    </source>
</evidence>
<keyword evidence="14" id="KW-1185">Reference proteome</keyword>
<evidence type="ECO:0000256" key="7">
    <source>
        <dbReference type="ARBA" id="ARBA00022898"/>
    </source>
</evidence>
<dbReference type="GO" id="GO:0005737">
    <property type="term" value="C:cytoplasm"/>
    <property type="evidence" value="ECO:0007669"/>
    <property type="project" value="UniProtKB-SubCell"/>
</dbReference>
<dbReference type="GO" id="GO:0006564">
    <property type="term" value="P:L-serine biosynthetic process"/>
    <property type="evidence" value="ECO:0007669"/>
    <property type="project" value="UniProtKB-UniRule"/>
</dbReference>
<dbReference type="InterPro" id="IPR015421">
    <property type="entry name" value="PyrdxlP-dep_Trfase_major"/>
</dbReference>
<feature type="binding site" evidence="11">
    <location>
        <position position="251"/>
    </location>
    <ligand>
        <name>pyridoxal 5'-phosphate</name>
        <dbReference type="ChEBI" id="CHEBI:597326"/>
    </ligand>
</feature>
<evidence type="ECO:0000256" key="8">
    <source>
        <dbReference type="ARBA" id="ARBA00023299"/>
    </source>
</evidence>
<name>A0A1W2CNY5_9FIRM</name>
<dbReference type="GO" id="GO:0030170">
    <property type="term" value="F:pyridoxal phosphate binding"/>
    <property type="evidence" value="ECO:0007669"/>
    <property type="project" value="UniProtKB-UniRule"/>
</dbReference>
<protein>
    <recommendedName>
        <fullName evidence="11">Phosphoserine aminotransferase</fullName>
        <ecNumber evidence="11">2.6.1.52</ecNumber>
    </recommendedName>
    <alternativeName>
        <fullName evidence="11">Phosphohydroxythreonine aminotransferase</fullName>
        <shortName evidence="11">PSAT</shortName>
    </alternativeName>
</protein>
<dbReference type="AlphaFoldDB" id="A0A1W2CNY5"/>
<feature type="modified residue" description="N6-(pyridoxal phosphate)lysine" evidence="11">
    <location>
        <position position="252"/>
    </location>
</feature>
<accession>A0A1W2CNY5</accession>
<dbReference type="Pfam" id="PF00266">
    <property type="entry name" value="Aminotran_5"/>
    <property type="match status" value="1"/>
</dbReference>
<keyword evidence="4 11" id="KW-0032">Aminotransferase</keyword>
<feature type="binding site" evidence="11">
    <location>
        <position position="158"/>
    </location>
    <ligand>
        <name>pyridoxal 5'-phosphate</name>
        <dbReference type="ChEBI" id="CHEBI:597326"/>
    </ligand>
</feature>
<comment type="subcellular location">
    <subcellularLocation>
        <location evidence="11">Cytoplasm</location>
    </subcellularLocation>
</comment>
<evidence type="ECO:0000256" key="6">
    <source>
        <dbReference type="ARBA" id="ARBA00022679"/>
    </source>
</evidence>